<dbReference type="InterPro" id="IPR029058">
    <property type="entry name" value="AB_hydrolase_fold"/>
</dbReference>
<sequence length="304" mass="32824">MTPSDLPSPTYHRTDATFSSQGEDCAAWLYRPAAAESPRPCVVLAHGLGATREGRLDAFAGRFAAAGLNALVFDYRYFGDSSGQPRHLTSIKEQLKDWRAAVRFARALPDVDAHKIALWGTSFSGGHVLLTAADDPDIAAVISMNPFLDGHTTLRSTPPAQALALSRAGLRDVARAALNRPPYLVPAVGGAGTRAAMASDEALQGFLAMFPDQEPPSTDISARILLRLGMHRPVQRAARVGCPWLLQAGTTDNITPVDPVRRAVQRAPHARMSLYEGGHFAPYVGAAYEKVVTEQVDFLREHLH</sequence>
<keyword evidence="2 4" id="KW-0378">Hydrolase</keyword>
<protein>
    <submittedName>
        <fullName evidence="4">Alpha/beta hydrolase</fullName>
    </submittedName>
</protein>
<comment type="similarity">
    <text evidence="1">Belongs to the AB hydrolase superfamily.</text>
</comment>
<organism evidence="4 5">
    <name type="scientific">Streptomyces galbus</name>
    <dbReference type="NCBI Taxonomy" id="33898"/>
    <lineage>
        <taxon>Bacteria</taxon>
        <taxon>Bacillati</taxon>
        <taxon>Actinomycetota</taxon>
        <taxon>Actinomycetes</taxon>
        <taxon>Kitasatosporales</taxon>
        <taxon>Streptomycetaceae</taxon>
        <taxon>Streptomyces</taxon>
    </lineage>
</organism>
<accession>A0A4V6AXL5</accession>
<dbReference type="InterPro" id="IPR022742">
    <property type="entry name" value="Hydrolase_4"/>
</dbReference>
<name>A0A4V6AXL5_STRGB</name>
<dbReference type="SUPFAM" id="SSF53474">
    <property type="entry name" value="alpha/beta-Hydrolases"/>
    <property type="match status" value="1"/>
</dbReference>
<feature type="domain" description="Serine aminopeptidase S33" evidence="3">
    <location>
        <begin position="37"/>
        <end position="278"/>
    </location>
</feature>
<dbReference type="Pfam" id="PF12146">
    <property type="entry name" value="Hydrolase_4"/>
    <property type="match status" value="1"/>
</dbReference>
<evidence type="ECO:0000259" key="3">
    <source>
        <dbReference type="Pfam" id="PF12146"/>
    </source>
</evidence>
<evidence type="ECO:0000313" key="5">
    <source>
        <dbReference type="Proteomes" id="UP000308632"/>
    </source>
</evidence>
<dbReference type="Gene3D" id="3.40.50.1820">
    <property type="entry name" value="alpha/beta hydrolase"/>
    <property type="match status" value="2"/>
</dbReference>
<comment type="caution">
    <text evidence="4">The sequence shown here is derived from an EMBL/GenBank/DDBJ whole genome shotgun (WGS) entry which is preliminary data.</text>
</comment>
<dbReference type="PANTHER" id="PTHR22946:SF9">
    <property type="entry name" value="POLYKETIDE TRANSFERASE AF380"/>
    <property type="match status" value="1"/>
</dbReference>
<dbReference type="EMBL" id="SZPR01000015">
    <property type="protein sequence ID" value="TKT08033.1"/>
    <property type="molecule type" value="Genomic_DNA"/>
</dbReference>
<reference evidence="4 5" key="1">
    <citation type="submission" date="2019-04" db="EMBL/GenBank/DDBJ databases">
        <title>Streptomyces lasaliensis sp.nov., an Actinomycete isolated from soil which produces the polyether antibiotic lasalocid.</title>
        <authorList>
            <person name="Erwin G."/>
            <person name="Haber C."/>
        </authorList>
    </citation>
    <scope>NUCLEOTIDE SEQUENCE [LARGE SCALE GENOMIC DNA]</scope>
    <source>
        <strain evidence="4 5">DSM 40089</strain>
    </source>
</reference>
<evidence type="ECO:0000256" key="1">
    <source>
        <dbReference type="ARBA" id="ARBA00008645"/>
    </source>
</evidence>
<dbReference type="RefSeq" id="WP_137301570.1">
    <property type="nucleotide sequence ID" value="NZ_BMVD01000008.1"/>
</dbReference>
<dbReference type="GO" id="GO:0052689">
    <property type="term" value="F:carboxylic ester hydrolase activity"/>
    <property type="evidence" value="ECO:0007669"/>
    <property type="project" value="UniProtKB-ARBA"/>
</dbReference>
<evidence type="ECO:0000256" key="2">
    <source>
        <dbReference type="ARBA" id="ARBA00022801"/>
    </source>
</evidence>
<evidence type="ECO:0000313" key="4">
    <source>
        <dbReference type="EMBL" id="TKT08033.1"/>
    </source>
</evidence>
<proteinExistence type="inferred from homology"/>
<dbReference type="PANTHER" id="PTHR22946">
    <property type="entry name" value="DIENELACTONE HYDROLASE DOMAIN-CONTAINING PROTEIN-RELATED"/>
    <property type="match status" value="1"/>
</dbReference>
<gene>
    <name evidence="4" type="ORF">E4U92_18635</name>
</gene>
<dbReference type="InterPro" id="IPR050261">
    <property type="entry name" value="FrsA_esterase"/>
</dbReference>
<dbReference type="Proteomes" id="UP000308632">
    <property type="component" value="Unassembled WGS sequence"/>
</dbReference>
<dbReference type="AlphaFoldDB" id="A0A4V6AXL5"/>